<dbReference type="RefSeq" id="WP_023002983.1">
    <property type="nucleotide sequence ID" value="NZ_CP087156.1"/>
</dbReference>
<reference evidence="2" key="1">
    <citation type="submission" date="2015-07" db="EMBL/GenBank/DDBJ databases">
        <authorList>
            <person name="Rodrigo-Torres Lidia"/>
            <person name="Arahal R.David."/>
        </authorList>
    </citation>
    <scope>NUCLEOTIDE SEQUENCE [LARGE SCALE GENOMIC DNA]</scope>
    <source>
        <strain evidence="2">CECT 4801</strain>
    </source>
</reference>
<evidence type="ECO:0000313" key="1">
    <source>
        <dbReference type="EMBL" id="CTQ45940.1"/>
    </source>
</evidence>
<dbReference type="EMBL" id="CXST01000003">
    <property type="protein sequence ID" value="CTQ45940.1"/>
    <property type="molecule type" value="Genomic_DNA"/>
</dbReference>
<dbReference type="OrthoDB" id="9799894at2"/>
<keyword evidence="2" id="KW-1185">Reference proteome</keyword>
<gene>
    <name evidence="1" type="ORF">LAL4801_04395</name>
</gene>
<dbReference type="AlphaFoldDB" id="A0A0M6YAU6"/>
<sequence length="175" mass="18880">MIKYTLVCDSAHSFEGWFRNSDDFDAQCARKLVVCPICGATSVQKGLMAPAVSTARKREALVGAAQAEMQSVAAAAANKADAPTAAASTEMRPSALLPQDVQQKEILEALRLVRARIVESSENVGQNFAAEARKIHYGEAEERSIYGETTPKDVEALLDEGIQVFALPELPDDKN</sequence>
<proteinExistence type="predicted"/>
<dbReference type="PIRSF" id="PIRSF032131">
    <property type="entry name" value="UCP032131"/>
    <property type="match status" value="1"/>
</dbReference>
<evidence type="ECO:0008006" key="3">
    <source>
        <dbReference type="Google" id="ProtNLM"/>
    </source>
</evidence>
<organism evidence="1 2">
    <name type="scientific">Roseibium aggregatum</name>
    <dbReference type="NCBI Taxonomy" id="187304"/>
    <lineage>
        <taxon>Bacteria</taxon>
        <taxon>Pseudomonadati</taxon>
        <taxon>Pseudomonadota</taxon>
        <taxon>Alphaproteobacteria</taxon>
        <taxon>Hyphomicrobiales</taxon>
        <taxon>Stappiaceae</taxon>
        <taxon>Roseibium</taxon>
    </lineage>
</organism>
<dbReference type="InterPro" id="IPR009562">
    <property type="entry name" value="DUF1178"/>
</dbReference>
<name>A0A0M6YAU6_9HYPH</name>
<protein>
    <recommendedName>
        <fullName evidence="3">DUF1178 family protein</fullName>
    </recommendedName>
</protein>
<dbReference type="STRING" id="187304.B0E33_14915"/>
<dbReference type="Pfam" id="PF06676">
    <property type="entry name" value="DUF1178"/>
    <property type="match status" value="1"/>
</dbReference>
<dbReference type="Proteomes" id="UP000048926">
    <property type="component" value="Unassembled WGS sequence"/>
</dbReference>
<accession>A0A0M6YAU6</accession>
<evidence type="ECO:0000313" key="2">
    <source>
        <dbReference type="Proteomes" id="UP000048926"/>
    </source>
</evidence>